<organism evidence="2 3">
    <name type="scientific">Methylobacterium nodulans (strain LMG 21967 / CNCM I-2342 / ORS 2060)</name>
    <dbReference type="NCBI Taxonomy" id="460265"/>
    <lineage>
        <taxon>Bacteria</taxon>
        <taxon>Pseudomonadati</taxon>
        <taxon>Pseudomonadota</taxon>
        <taxon>Alphaproteobacteria</taxon>
        <taxon>Hyphomicrobiales</taxon>
        <taxon>Methylobacteriaceae</taxon>
        <taxon>Methylobacterium</taxon>
    </lineage>
</organism>
<dbReference type="CDD" id="cd06578">
    <property type="entry name" value="HemD"/>
    <property type="match status" value="1"/>
</dbReference>
<evidence type="ECO:0000313" key="2">
    <source>
        <dbReference type="EMBL" id="ACL59336.1"/>
    </source>
</evidence>
<dbReference type="AlphaFoldDB" id="B8IBT2"/>
<proteinExistence type="predicted"/>
<accession>B8IBT2</accession>
<gene>
    <name evidence="2" type="ordered locus">Mnod_4468</name>
</gene>
<dbReference type="Gene3D" id="3.40.50.10090">
    <property type="match status" value="2"/>
</dbReference>
<dbReference type="GO" id="GO:0004852">
    <property type="term" value="F:uroporphyrinogen-III synthase activity"/>
    <property type="evidence" value="ECO:0007669"/>
    <property type="project" value="InterPro"/>
</dbReference>
<dbReference type="OrthoDB" id="7163809at2"/>
<dbReference type="GO" id="GO:0033014">
    <property type="term" value="P:tetrapyrrole biosynthetic process"/>
    <property type="evidence" value="ECO:0007669"/>
    <property type="project" value="InterPro"/>
</dbReference>
<dbReference type="KEGG" id="mno:Mnod_4468"/>
<dbReference type="eggNOG" id="COG1587">
    <property type="taxonomic scope" value="Bacteria"/>
</dbReference>
<dbReference type="STRING" id="460265.Mnod_4468"/>
<name>B8IBT2_METNO</name>
<evidence type="ECO:0000313" key="3">
    <source>
        <dbReference type="Proteomes" id="UP000008207"/>
    </source>
</evidence>
<sequence>MGGEVSGGALRLDRTPLRVWVARPLPAGARTAALVSDLGHAPLLAPVLDLGLSHAPPPDGVFDALILTSANAVPALESAGLIHLTAFCVGARTAQAARAAGLPDVRQGEGDAAALAGHVAAVLPVGARLLHAAGRERKPEPAASLAAAGYAVTAWVAYAARPVASLPEPVAAALAEGRLDAVLHYSRRSAATALGLARAAGCDEAFARLAHLCLSEDCAAPLVGAGIQSHLVAAQPTEDALLAALAPASPAQGGSRLDGKRC</sequence>
<dbReference type="RefSeq" id="WP_015930974.1">
    <property type="nucleotide sequence ID" value="NC_011894.1"/>
</dbReference>
<protein>
    <submittedName>
        <fullName evidence="2">Uroporphyrinogen III synthase HEM4</fullName>
    </submittedName>
</protein>
<reference evidence="2 3" key="1">
    <citation type="submission" date="2009-01" db="EMBL/GenBank/DDBJ databases">
        <title>Complete sequence of chromosome of Methylobacterium nodulans ORS 2060.</title>
        <authorList>
            <consortium name="US DOE Joint Genome Institute"/>
            <person name="Lucas S."/>
            <person name="Copeland A."/>
            <person name="Lapidus A."/>
            <person name="Glavina del Rio T."/>
            <person name="Dalin E."/>
            <person name="Tice H."/>
            <person name="Bruce D."/>
            <person name="Goodwin L."/>
            <person name="Pitluck S."/>
            <person name="Sims D."/>
            <person name="Brettin T."/>
            <person name="Detter J.C."/>
            <person name="Han C."/>
            <person name="Larimer F."/>
            <person name="Land M."/>
            <person name="Hauser L."/>
            <person name="Kyrpides N."/>
            <person name="Ivanova N."/>
            <person name="Marx C.J."/>
            <person name="Richardson P."/>
        </authorList>
    </citation>
    <scope>NUCLEOTIDE SEQUENCE [LARGE SCALE GENOMIC DNA]</scope>
    <source>
        <strain evidence="3">LMG 21967 / CNCM I-2342 / ORS 2060</strain>
    </source>
</reference>
<dbReference type="HOGENOM" id="CLU_011276_10_2_5"/>
<dbReference type="InterPro" id="IPR003754">
    <property type="entry name" value="4pyrrol_synth_uPrphyn_synth"/>
</dbReference>
<evidence type="ECO:0000259" key="1">
    <source>
        <dbReference type="Pfam" id="PF02602"/>
    </source>
</evidence>
<keyword evidence="3" id="KW-1185">Reference proteome</keyword>
<dbReference type="InterPro" id="IPR036108">
    <property type="entry name" value="4pyrrol_syn_uPrphyn_synt_sf"/>
</dbReference>
<dbReference type="SUPFAM" id="SSF69618">
    <property type="entry name" value="HemD-like"/>
    <property type="match status" value="1"/>
</dbReference>
<feature type="domain" description="Tetrapyrrole biosynthesis uroporphyrinogen III synthase" evidence="1">
    <location>
        <begin position="30"/>
        <end position="242"/>
    </location>
</feature>
<dbReference type="Pfam" id="PF02602">
    <property type="entry name" value="HEM4"/>
    <property type="match status" value="1"/>
</dbReference>
<dbReference type="Proteomes" id="UP000008207">
    <property type="component" value="Chromosome"/>
</dbReference>
<dbReference type="EMBL" id="CP001349">
    <property type="protein sequence ID" value="ACL59336.1"/>
    <property type="molecule type" value="Genomic_DNA"/>
</dbReference>